<sequence>MDSAKPALSVALADERLGTGWRRPRTAVRVVALLCSLLAAGVVFGLFNRFGIIRSEARPERQLIGTIDMGIAHRELGQIQARADIASGVLKLLSFGPAEPSAEDHVRAERLKKRYGVVRVSHGEAPTPQSQAYADGYNWAVKAEIKRRHGQDFLDRLLREFDNGSLRQDKAGNAS</sequence>
<name>A0A9X4LHH3_9BURK</name>
<organism evidence="2 3">
    <name type="scientific">Pelomonas aquatica</name>
    <dbReference type="NCBI Taxonomy" id="431058"/>
    <lineage>
        <taxon>Bacteria</taxon>
        <taxon>Pseudomonadati</taxon>
        <taxon>Pseudomonadota</taxon>
        <taxon>Betaproteobacteria</taxon>
        <taxon>Burkholderiales</taxon>
        <taxon>Sphaerotilaceae</taxon>
        <taxon>Roseateles</taxon>
    </lineage>
</organism>
<proteinExistence type="predicted"/>
<keyword evidence="1" id="KW-0812">Transmembrane</keyword>
<accession>A0A9X4LHH3</accession>
<dbReference type="RefSeq" id="WP_268149620.1">
    <property type="nucleotide sequence ID" value="NZ_JAPPUW010000007.1"/>
</dbReference>
<dbReference type="Proteomes" id="UP001152766">
    <property type="component" value="Unassembled WGS sequence"/>
</dbReference>
<reference evidence="2" key="1">
    <citation type="submission" date="2019-02" db="EMBL/GenBank/DDBJ databases">
        <title>Draft genome of the type strain Pelomonas aquatica CCUG 52575T.</title>
        <authorList>
            <person name="Gomila M."/>
            <person name="Lalucat J."/>
        </authorList>
    </citation>
    <scope>NUCLEOTIDE SEQUENCE</scope>
    <source>
        <strain evidence="2">CCUG 52575</strain>
    </source>
</reference>
<keyword evidence="1" id="KW-0472">Membrane</keyword>
<protein>
    <submittedName>
        <fullName evidence="2">Uncharacterized protein</fullName>
    </submittedName>
</protein>
<evidence type="ECO:0000256" key="1">
    <source>
        <dbReference type="SAM" id="Phobius"/>
    </source>
</evidence>
<dbReference type="AlphaFoldDB" id="A0A9X4LHH3"/>
<dbReference type="EMBL" id="SGUG01000020">
    <property type="protein sequence ID" value="MDG0863615.1"/>
    <property type="molecule type" value="Genomic_DNA"/>
</dbReference>
<feature type="transmembrane region" description="Helical" evidence="1">
    <location>
        <begin position="27"/>
        <end position="47"/>
    </location>
</feature>
<evidence type="ECO:0000313" key="3">
    <source>
        <dbReference type="Proteomes" id="UP001152766"/>
    </source>
</evidence>
<keyword evidence="1" id="KW-1133">Transmembrane helix</keyword>
<comment type="caution">
    <text evidence="2">The sequence shown here is derived from an EMBL/GenBank/DDBJ whole genome shotgun (WGS) entry which is preliminary data.</text>
</comment>
<keyword evidence="3" id="KW-1185">Reference proteome</keyword>
<evidence type="ECO:0000313" key="2">
    <source>
        <dbReference type="EMBL" id="MDG0863615.1"/>
    </source>
</evidence>
<gene>
    <name evidence="2" type="ORF">EXJ73_14195</name>
</gene>